<dbReference type="RefSeq" id="WP_203538735.1">
    <property type="nucleotide sequence ID" value="NZ_JAESND010000005.1"/>
</dbReference>
<proteinExistence type="predicted"/>
<evidence type="ECO:0000313" key="2">
    <source>
        <dbReference type="Proteomes" id="UP000809431"/>
    </source>
</evidence>
<gene>
    <name evidence="1" type="ORF">JMJ54_11670</name>
</gene>
<dbReference type="Gene3D" id="2.60.120.620">
    <property type="entry name" value="q2cbj1_9rhob like domain"/>
    <property type="match status" value="1"/>
</dbReference>
<keyword evidence="2" id="KW-1185">Reference proteome</keyword>
<dbReference type="PANTHER" id="PTHR31630">
    <property type="entry name" value="PHYTANOYL-COA DIOXYGENASE-RELATED-RELATED"/>
    <property type="match status" value="1"/>
</dbReference>
<sequence>MNKPIEVLPEFHSGGSRTMVSRDAENYFYPTALHRLEKQLPLRVLSEDDLAFWRRNGYVVIRQAIPRQTALDTLAEVWAFAGKDPQRPDTWLRPDSDFKEGWSWEKELYAKGMVEMYHHQQLWDNRTSQRVYDAFVDIWDMEELWVSVDRVNLNFPTVGNRAEWGSFIHWDIDINAPVLPLRVQGLIQLTDTEAETGGFQCSPDLFHYLEDWRKGRGKDSHPTNPDPAEYSQYPVVKPEMKAGDLLIFNGLLLHGIAPNVSQDKVRSVQYVTMTPALKDHATLRKQRSRWYQEVVHPDTNVTFIGDAKHPESKRYGPAQLTQLGRKLLGLDVWPD</sequence>
<dbReference type="Proteomes" id="UP000809431">
    <property type="component" value="Unassembled WGS sequence"/>
</dbReference>
<evidence type="ECO:0000313" key="1">
    <source>
        <dbReference type="EMBL" id="MBM3116490.1"/>
    </source>
</evidence>
<accession>A0ABS2BLJ6</accession>
<name>A0ABS2BLJ6_9NEIS</name>
<protein>
    <submittedName>
        <fullName evidence="1">DUF1479 family protein</fullName>
    </submittedName>
</protein>
<dbReference type="SUPFAM" id="SSF51197">
    <property type="entry name" value="Clavaminate synthase-like"/>
    <property type="match status" value="1"/>
</dbReference>
<dbReference type="Pfam" id="PF05721">
    <property type="entry name" value="PhyH"/>
    <property type="match status" value="1"/>
</dbReference>
<organism evidence="1 2">
    <name type="scientific">Jeongeupia naejangsanensis</name>
    <dbReference type="NCBI Taxonomy" id="613195"/>
    <lineage>
        <taxon>Bacteria</taxon>
        <taxon>Pseudomonadati</taxon>
        <taxon>Pseudomonadota</taxon>
        <taxon>Betaproteobacteria</taxon>
        <taxon>Neisseriales</taxon>
        <taxon>Chitinibacteraceae</taxon>
        <taxon>Jeongeupia</taxon>
    </lineage>
</organism>
<dbReference type="PANTHER" id="PTHR31630:SF6">
    <property type="entry name" value="PHYTANOYL-COA DIOXYGENASE-RELATED"/>
    <property type="match status" value="1"/>
</dbReference>
<dbReference type="EMBL" id="JAESND010000005">
    <property type="protein sequence ID" value="MBM3116490.1"/>
    <property type="molecule type" value="Genomic_DNA"/>
</dbReference>
<reference evidence="1 2" key="1">
    <citation type="submission" date="2021-01" db="EMBL/GenBank/DDBJ databases">
        <title>Draft Genome Sequence and Polyhydroxyalkanoate Biosynthetic Potential of Jeongeupia naejangsanensis Type Strain DSM 24253.</title>
        <authorList>
            <person name="Turrini P."/>
            <person name="Artuso I."/>
            <person name="Lugli G.A."/>
            <person name="Frangipani E."/>
            <person name="Ventura M."/>
            <person name="Visca P."/>
        </authorList>
    </citation>
    <scope>NUCLEOTIDE SEQUENCE [LARGE SCALE GENOMIC DNA]</scope>
    <source>
        <strain evidence="1 2">DSM 24253</strain>
    </source>
</reference>
<dbReference type="InterPro" id="IPR008775">
    <property type="entry name" value="Phytyl_CoA_dOase-like"/>
</dbReference>
<comment type="caution">
    <text evidence="1">The sequence shown here is derived from an EMBL/GenBank/DDBJ whole genome shotgun (WGS) entry which is preliminary data.</text>
</comment>